<dbReference type="OrthoDB" id="7391081at2"/>
<keyword evidence="4" id="KW-1185">Reference proteome</keyword>
<protein>
    <submittedName>
        <fullName evidence="3">PilZ domain protein</fullName>
    </submittedName>
</protein>
<sequence>MFAMNPVADSVFLDAAPAAASDRGRDSLFLLARLRIAGFDEELSVRVRNLSAGGLMAELPEPVEPDAAVQIELRGLGWQSGRVAWQTEGRAGIAFDRPVDPQRARKPVGARTGDQAPHQPLRFPG</sequence>
<evidence type="ECO:0000259" key="2">
    <source>
        <dbReference type="Pfam" id="PF07238"/>
    </source>
</evidence>
<organism evidence="3 4">
    <name type="scientific">Sphingomonas jeddahensis</name>
    <dbReference type="NCBI Taxonomy" id="1915074"/>
    <lineage>
        <taxon>Bacteria</taxon>
        <taxon>Pseudomonadati</taxon>
        <taxon>Pseudomonadota</taxon>
        <taxon>Alphaproteobacteria</taxon>
        <taxon>Sphingomonadales</taxon>
        <taxon>Sphingomonadaceae</taxon>
        <taxon>Sphingomonas</taxon>
    </lineage>
</organism>
<comment type="caution">
    <text evidence="3">The sequence shown here is derived from an EMBL/GenBank/DDBJ whole genome shotgun (WGS) entry which is preliminary data.</text>
</comment>
<evidence type="ECO:0000256" key="1">
    <source>
        <dbReference type="SAM" id="MobiDB-lite"/>
    </source>
</evidence>
<dbReference type="GO" id="GO:0035438">
    <property type="term" value="F:cyclic-di-GMP binding"/>
    <property type="evidence" value="ECO:0007669"/>
    <property type="project" value="InterPro"/>
</dbReference>
<dbReference type="SUPFAM" id="SSF141371">
    <property type="entry name" value="PilZ domain-like"/>
    <property type="match status" value="1"/>
</dbReference>
<name>A0A1V2EY34_9SPHN</name>
<feature type="region of interest" description="Disordered" evidence="1">
    <location>
        <begin position="94"/>
        <end position="125"/>
    </location>
</feature>
<dbReference type="Pfam" id="PF07238">
    <property type="entry name" value="PilZ"/>
    <property type="match status" value="1"/>
</dbReference>
<proteinExistence type="predicted"/>
<evidence type="ECO:0000313" key="4">
    <source>
        <dbReference type="Proteomes" id="UP000188729"/>
    </source>
</evidence>
<accession>A0A1V2EY34</accession>
<dbReference type="EMBL" id="MPSB01000001">
    <property type="protein sequence ID" value="ONF97385.1"/>
    <property type="molecule type" value="Genomic_DNA"/>
</dbReference>
<gene>
    <name evidence="3" type="ORF">SPHI_00130</name>
</gene>
<dbReference type="AlphaFoldDB" id="A0A1V2EY34"/>
<dbReference type="Proteomes" id="UP000188729">
    <property type="component" value="Unassembled WGS sequence"/>
</dbReference>
<feature type="domain" description="PilZ" evidence="2">
    <location>
        <begin position="32"/>
        <end position="102"/>
    </location>
</feature>
<reference evidence="3 4" key="1">
    <citation type="submission" date="2016-11" db="EMBL/GenBank/DDBJ databases">
        <title>Genome sequence of Sphingomonas jeddahensis G39.</title>
        <authorList>
            <person name="Poehlein A."/>
            <person name="Wuebbeler J.H."/>
            <person name="Steinbuechel A."/>
            <person name="Daniel R."/>
        </authorList>
    </citation>
    <scope>NUCLEOTIDE SEQUENCE [LARGE SCALE GENOMIC DNA]</scope>
    <source>
        <strain evidence="3 4">G39</strain>
    </source>
</reference>
<evidence type="ECO:0000313" key="3">
    <source>
        <dbReference type="EMBL" id="ONF97385.1"/>
    </source>
</evidence>
<dbReference type="InterPro" id="IPR009875">
    <property type="entry name" value="PilZ_domain"/>
</dbReference>